<reference evidence="4" key="1">
    <citation type="submission" date="2023-06" db="EMBL/GenBank/DDBJ databases">
        <authorList>
            <person name="Delattre M."/>
        </authorList>
    </citation>
    <scope>NUCLEOTIDE SEQUENCE</scope>
    <source>
        <strain evidence="4">AF72</strain>
    </source>
</reference>
<proteinExistence type="inferred from homology"/>
<dbReference type="SFLD" id="SFLDG01200">
    <property type="entry name" value="SUF1.1"/>
    <property type="match status" value="1"/>
</dbReference>
<dbReference type="EMBL" id="CATQJA010000701">
    <property type="protein sequence ID" value="CAJ0563333.1"/>
    <property type="molecule type" value="Genomic_DNA"/>
</dbReference>
<dbReference type="Gene3D" id="3.40.30.10">
    <property type="entry name" value="Glutaredoxin"/>
    <property type="match status" value="1"/>
</dbReference>
<dbReference type="Gene3D" id="1.20.1050.10">
    <property type="match status" value="1"/>
</dbReference>
<dbReference type="InterPro" id="IPR033468">
    <property type="entry name" value="Metaxin_GST"/>
</dbReference>
<evidence type="ECO:0000313" key="5">
    <source>
        <dbReference type="Proteomes" id="UP001177023"/>
    </source>
</evidence>
<keyword evidence="5" id="KW-1185">Reference proteome</keyword>
<accession>A0AA36C834</accession>
<dbReference type="PANTHER" id="PTHR12289:SF72">
    <property type="entry name" value="GST N-TERMINAL DOMAIN-CONTAINING PROTEIN"/>
    <property type="match status" value="1"/>
</dbReference>
<dbReference type="AlphaFoldDB" id="A0AA36C834"/>
<protein>
    <recommendedName>
        <fullName evidence="6">Failed axon connections protein</fullName>
    </recommendedName>
</protein>
<sequence length="279" mass="32259">MPAQKLHRSDWKEGTVYLFQFPRAKHIPSPSPFSLKLETWLRINDIPYENVSTEFKKTSSKGQVPFIEFNGRQIGDSNQIIPFLTKELNKETVDTRLSKEDQAYRQAFHHLLENSIFWAIVANRKETADFFFTEDGMLGHFSGIKKTLTQHIGPVAFKRKLKNMSHVQGYGRNTVYELEEQMIKDLDALSTFLGSKHYFFGNEPSSLDVTAFGQLCQVLYTPLVTKGVVPHMHEHNKNLVDFVERIKAHYWPDWERATSALNFSSDWKHVEPIAEKVAP</sequence>
<evidence type="ECO:0000256" key="1">
    <source>
        <dbReference type="ARBA" id="ARBA00006475"/>
    </source>
</evidence>
<dbReference type="GO" id="GO:0005737">
    <property type="term" value="C:cytoplasm"/>
    <property type="evidence" value="ECO:0007669"/>
    <property type="project" value="TreeGrafter"/>
</dbReference>
<dbReference type="CDD" id="cd03080">
    <property type="entry name" value="GST_N_Metaxin_like"/>
    <property type="match status" value="1"/>
</dbReference>
<dbReference type="SUPFAM" id="SSF47616">
    <property type="entry name" value="GST C-terminal domain-like"/>
    <property type="match status" value="1"/>
</dbReference>
<dbReference type="InterPro" id="IPR036249">
    <property type="entry name" value="Thioredoxin-like_sf"/>
</dbReference>
<comment type="caution">
    <text evidence="4">The sequence shown here is derived from an EMBL/GenBank/DDBJ whole genome shotgun (WGS) entry which is preliminary data.</text>
</comment>
<feature type="domain" description="Thioredoxin-like fold" evidence="3">
    <location>
        <begin position="32"/>
        <end position="122"/>
    </location>
</feature>
<gene>
    <name evidence="4" type="ORF">MSPICULIGERA_LOCUS2410</name>
</gene>
<evidence type="ECO:0000259" key="2">
    <source>
        <dbReference type="Pfam" id="PF17171"/>
    </source>
</evidence>
<dbReference type="Pfam" id="PF17172">
    <property type="entry name" value="GST_N_4"/>
    <property type="match status" value="1"/>
</dbReference>
<feature type="domain" description="Metaxin glutathione S-transferase" evidence="2">
    <location>
        <begin position="183"/>
        <end position="246"/>
    </location>
</feature>
<dbReference type="Pfam" id="PF17171">
    <property type="entry name" value="GST_C_6"/>
    <property type="match status" value="1"/>
</dbReference>
<dbReference type="InterPro" id="IPR040079">
    <property type="entry name" value="Glutathione_S-Trfase"/>
</dbReference>
<dbReference type="SUPFAM" id="SSF52833">
    <property type="entry name" value="Thioredoxin-like"/>
    <property type="match status" value="1"/>
</dbReference>
<organism evidence="4 5">
    <name type="scientific">Mesorhabditis spiculigera</name>
    <dbReference type="NCBI Taxonomy" id="96644"/>
    <lineage>
        <taxon>Eukaryota</taxon>
        <taxon>Metazoa</taxon>
        <taxon>Ecdysozoa</taxon>
        <taxon>Nematoda</taxon>
        <taxon>Chromadorea</taxon>
        <taxon>Rhabditida</taxon>
        <taxon>Rhabditina</taxon>
        <taxon>Rhabditomorpha</taxon>
        <taxon>Rhabditoidea</taxon>
        <taxon>Rhabditidae</taxon>
        <taxon>Mesorhabditinae</taxon>
        <taxon>Mesorhabditis</taxon>
    </lineage>
</organism>
<evidence type="ECO:0008006" key="6">
    <source>
        <dbReference type="Google" id="ProtNLM"/>
    </source>
</evidence>
<dbReference type="Proteomes" id="UP001177023">
    <property type="component" value="Unassembled WGS sequence"/>
</dbReference>
<dbReference type="InterPro" id="IPR012336">
    <property type="entry name" value="Thioredoxin-like_fold"/>
</dbReference>
<dbReference type="InterPro" id="IPR026928">
    <property type="entry name" value="FAX/IsoI-like"/>
</dbReference>
<dbReference type="PANTHER" id="PTHR12289">
    <property type="entry name" value="METAXIN RELATED"/>
    <property type="match status" value="1"/>
</dbReference>
<dbReference type="SFLD" id="SFLDG01180">
    <property type="entry name" value="SUF1"/>
    <property type="match status" value="1"/>
</dbReference>
<dbReference type="CDD" id="cd03193">
    <property type="entry name" value="GST_C_Metaxin"/>
    <property type="match status" value="1"/>
</dbReference>
<dbReference type="InterPro" id="IPR050931">
    <property type="entry name" value="Mito_Protein_Transport_Metaxin"/>
</dbReference>
<evidence type="ECO:0000259" key="3">
    <source>
        <dbReference type="Pfam" id="PF17172"/>
    </source>
</evidence>
<comment type="similarity">
    <text evidence="1">Belongs to the FAX family.</text>
</comment>
<evidence type="ECO:0000313" key="4">
    <source>
        <dbReference type="EMBL" id="CAJ0563333.1"/>
    </source>
</evidence>
<dbReference type="InterPro" id="IPR036282">
    <property type="entry name" value="Glutathione-S-Trfase_C_sf"/>
</dbReference>
<name>A0AA36C834_9BILA</name>
<dbReference type="SFLD" id="SFLDS00019">
    <property type="entry name" value="Glutathione_Transferase_(cytos"/>
    <property type="match status" value="1"/>
</dbReference>
<feature type="non-terminal residue" evidence="4">
    <location>
        <position position="1"/>
    </location>
</feature>